<dbReference type="RefSeq" id="WP_277730707.1">
    <property type="nucleotide sequence ID" value="NZ_CP120733.1"/>
</dbReference>
<dbReference type="PANTHER" id="PTHR39162:SF1">
    <property type="entry name" value="SPORULATION PROTEIN YTFJ"/>
    <property type="match status" value="1"/>
</dbReference>
<dbReference type="InterPro" id="IPR014229">
    <property type="entry name" value="Spore_YtfJ"/>
</dbReference>
<protein>
    <submittedName>
        <fullName evidence="2">GerW family sporulation protein</fullName>
    </submittedName>
</protein>
<keyword evidence="3" id="KW-1185">Reference proteome</keyword>
<dbReference type="Pfam" id="PF09579">
    <property type="entry name" value="Spore_YtfJ"/>
    <property type="match status" value="1"/>
</dbReference>
<gene>
    <name evidence="2" type="primary">ytfJ</name>
    <name evidence="2" type="ORF">P4S50_10320</name>
</gene>
<organism evidence="2 3">
    <name type="scientific">Tepidibacter hydrothermalis</name>
    <dbReference type="NCBI Taxonomy" id="3036126"/>
    <lineage>
        <taxon>Bacteria</taxon>
        <taxon>Bacillati</taxon>
        <taxon>Bacillota</taxon>
        <taxon>Clostridia</taxon>
        <taxon>Peptostreptococcales</taxon>
        <taxon>Peptostreptococcaceae</taxon>
        <taxon>Tepidibacter</taxon>
    </lineage>
</organism>
<evidence type="ECO:0000313" key="3">
    <source>
        <dbReference type="Proteomes" id="UP001222800"/>
    </source>
</evidence>
<dbReference type="Proteomes" id="UP001222800">
    <property type="component" value="Chromosome"/>
</dbReference>
<proteinExistence type="predicted"/>
<sequence length="162" mass="17834">MPEQQKHPIESLMKTTMENMKDMIDVDTIVGNPVETSNGSVLIPISKVSFGFASGGGEYNKNCRSEEDSKDAYPFAGGTGAGITVQPVAFMVVEKEETKLMYVDQNANMLDNILNKTPKLMENIQGMFSGKGKSSGQSNNQSKKQDENKQENEDSKNNKEEN</sequence>
<dbReference type="NCBIfam" id="TIGR02874">
    <property type="entry name" value="spore_ytfJ"/>
    <property type="match status" value="1"/>
</dbReference>
<name>A0ABY8E7D2_9FIRM</name>
<reference evidence="2 3" key="1">
    <citation type="submission" date="2023-03" db="EMBL/GenBank/DDBJ databases">
        <title>Complete genome sequence of Tepidibacter sp. SWIR-1, isolated from a deep-sea hydrothermal vent.</title>
        <authorList>
            <person name="Li X."/>
        </authorList>
    </citation>
    <scope>NUCLEOTIDE SEQUENCE [LARGE SCALE GENOMIC DNA]</scope>
    <source>
        <strain evidence="2 3">SWIR-1</strain>
    </source>
</reference>
<dbReference type="PIRSF" id="PIRSF021377">
    <property type="entry name" value="YtfJ"/>
    <property type="match status" value="1"/>
</dbReference>
<dbReference type="PANTHER" id="PTHR39162">
    <property type="entry name" value="GLL3345 PROTEIN"/>
    <property type="match status" value="1"/>
</dbReference>
<dbReference type="EMBL" id="CP120733">
    <property type="protein sequence ID" value="WFD08792.1"/>
    <property type="molecule type" value="Genomic_DNA"/>
</dbReference>
<evidence type="ECO:0000313" key="2">
    <source>
        <dbReference type="EMBL" id="WFD08792.1"/>
    </source>
</evidence>
<evidence type="ECO:0000256" key="1">
    <source>
        <dbReference type="SAM" id="MobiDB-lite"/>
    </source>
</evidence>
<feature type="compositionally biased region" description="Low complexity" evidence="1">
    <location>
        <begin position="130"/>
        <end position="142"/>
    </location>
</feature>
<feature type="region of interest" description="Disordered" evidence="1">
    <location>
        <begin position="126"/>
        <end position="162"/>
    </location>
</feature>
<feature type="compositionally biased region" description="Basic and acidic residues" evidence="1">
    <location>
        <begin position="143"/>
        <end position="162"/>
    </location>
</feature>
<accession>A0ABY8E7D2</accession>